<dbReference type="AlphaFoldDB" id="A0A944M9C6"/>
<evidence type="ECO:0000313" key="10">
    <source>
        <dbReference type="Proteomes" id="UP000770889"/>
    </source>
</evidence>
<comment type="caution">
    <text evidence="9">The sequence shown here is derived from an EMBL/GenBank/DDBJ whole genome shotgun (WGS) entry which is preliminary data.</text>
</comment>
<feature type="transmembrane region" description="Helical" evidence="8">
    <location>
        <begin position="52"/>
        <end position="69"/>
    </location>
</feature>
<evidence type="ECO:0000256" key="1">
    <source>
        <dbReference type="ARBA" id="ARBA00004651"/>
    </source>
</evidence>
<dbReference type="PANTHER" id="PTHR34584:SF1">
    <property type="entry name" value="NA(+)_H(+) ANTIPORTER SUBUNIT E1"/>
    <property type="match status" value="1"/>
</dbReference>
<dbReference type="EMBL" id="JAHHGM010000002">
    <property type="protein sequence ID" value="MBT2987743.1"/>
    <property type="molecule type" value="Genomic_DNA"/>
</dbReference>
<evidence type="ECO:0000256" key="7">
    <source>
        <dbReference type="SAM" id="MobiDB-lite"/>
    </source>
</evidence>
<dbReference type="PANTHER" id="PTHR34584">
    <property type="entry name" value="NA(+)/H(+) ANTIPORTER SUBUNIT E1"/>
    <property type="match status" value="1"/>
</dbReference>
<keyword evidence="5 8" id="KW-1133">Transmembrane helix</keyword>
<keyword evidence="4 8" id="KW-0812">Transmembrane</keyword>
<evidence type="ECO:0000313" key="9">
    <source>
        <dbReference type="EMBL" id="MBT2987743.1"/>
    </source>
</evidence>
<evidence type="ECO:0000256" key="3">
    <source>
        <dbReference type="ARBA" id="ARBA00022475"/>
    </source>
</evidence>
<evidence type="ECO:0000256" key="2">
    <source>
        <dbReference type="ARBA" id="ARBA00006228"/>
    </source>
</evidence>
<comment type="similarity">
    <text evidence="2">Belongs to the CPA3 antiporters (TC 2.A.63) subunit E family.</text>
</comment>
<proteinExistence type="inferred from homology"/>
<evidence type="ECO:0000256" key="5">
    <source>
        <dbReference type="ARBA" id="ARBA00022989"/>
    </source>
</evidence>
<keyword evidence="6 8" id="KW-0472">Membrane</keyword>
<gene>
    <name evidence="9" type="ORF">KME65_02165</name>
</gene>
<organism evidence="9 10">
    <name type="scientific">Candidatus Thiodiazotropha taylori</name>
    <dbReference type="NCBI Taxonomy" id="2792791"/>
    <lineage>
        <taxon>Bacteria</taxon>
        <taxon>Pseudomonadati</taxon>
        <taxon>Pseudomonadota</taxon>
        <taxon>Gammaproteobacteria</taxon>
        <taxon>Chromatiales</taxon>
        <taxon>Sedimenticolaceae</taxon>
        <taxon>Candidatus Thiodiazotropha</taxon>
    </lineage>
</organism>
<protein>
    <submittedName>
        <fullName evidence="9">Na+/H+ antiporter subunit E</fullName>
    </submittedName>
</protein>
<evidence type="ECO:0000256" key="8">
    <source>
        <dbReference type="SAM" id="Phobius"/>
    </source>
</evidence>
<dbReference type="Proteomes" id="UP000770889">
    <property type="component" value="Unassembled WGS sequence"/>
</dbReference>
<dbReference type="GO" id="GO:0008324">
    <property type="term" value="F:monoatomic cation transmembrane transporter activity"/>
    <property type="evidence" value="ECO:0007669"/>
    <property type="project" value="InterPro"/>
</dbReference>
<sequence length="183" mass="20338">MTNGDRDPNAPSGSVSPAPIARRPATGNSFNVLSALGMFALIWFLLAGYDWHSWLVGLPVSVLAAWSMLQLRGSAGEQYHLVGLLRFLPYFVWESVLGGIDVASRVMHPRMRIAPGFLDYRMQLTRPSARRLFLNSLSLLPGTLAADLDGDCLRIHALDRGDDLDRELERLERMVSAVYGERL</sequence>
<dbReference type="InterPro" id="IPR002758">
    <property type="entry name" value="Cation_antiport_E"/>
</dbReference>
<feature type="transmembrane region" description="Helical" evidence="8">
    <location>
        <begin position="30"/>
        <end position="46"/>
    </location>
</feature>
<keyword evidence="3" id="KW-1003">Cell membrane</keyword>
<comment type="subcellular location">
    <subcellularLocation>
        <location evidence="1">Cell membrane</location>
        <topology evidence="1">Multi-pass membrane protein</topology>
    </subcellularLocation>
</comment>
<name>A0A944M9C6_9GAMM</name>
<evidence type="ECO:0000256" key="6">
    <source>
        <dbReference type="ARBA" id="ARBA00023136"/>
    </source>
</evidence>
<accession>A0A944M9C6</accession>
<feature type="region of interest" description="Disordered" evidence="7">
    <location>
        <begin position="1"/>
        <end position="20"/>
    </location>
</feature>
<reference evidence="9 10" key="1">
    <citation type="submission" date="2021-05" db="EMBL/GenBank/DDBJ databases">
        <title>Genetic and Functional Diversity in Clade A Lucinid endosymbionts from the Bahamas.</title>
        <authorList>
            <person name="Giani N.M."/>
            <person name="Engel A.S."/>
            <person name="Campbell B.J."/>
        </authorList>
    </citation>
    <scope>NUCLEOTIDE SEQUENCE [LARGE SCALE GENOMIC DNA]</scope>
    <source>
        <strain evidence="9">LUC16012Gg_MoonRockCtena</strain>
    </source>
</reference>
<evidence type="ECO:0000256" key="4">
    <source>
        <dbReference type="ARBA" id="ARBA00022692"/>
    </source>
</evidence>
<dbReference type="GO" id="GO:0005886">
    <property type="term" value="C:plasma membrane"/>
    <property type="evidence" value="ECO:0007669"/>
    <property type="project" value="UniProtKB-SubCell"/>
</dbReference>
<dbReference type="Pfam" id="PF01899">
    <property type="entry name" value="MNHE"/>
    <property type="match status" value="1"/>
</dbReference>